<feature type="transmembrane region" description="Helical" evidence="1">
    <location>
        <begin position="52"/>
        <end position="72"/>
    </location>
</feature>
<dbReference type="Pfam" id="PF14317">
    <property type="entry name" value="YcxB"/>
    <property type="match status" value="1"/>
</dbReference>
<sequence>MTVQFGYDKKQVIQALRYHFLMRPEIKILLVLINVFAITSAVLFALKKIQPVSFLIFSFLWFLLMLVIWRILPASIYRKALTFKDHFTMHFEGEGVMLETAKGSKGWDWKKFSYFIESPYFFHLYFDARSFFLVPKDAFKDITDLQTVREMLREKVGKK</sequence>
<dbReference type="RefSeq" id="WP_081201091.1">
    <property type="nucleotide sequence ID" value="NZ_FOCZ01000002.1"/>
</dbReference>
<feature type="transmembrane region" description="Helical" evidence="1">
    <location>
        <begin position="26"/>
        <end position="46"/>
    </location>
</feature>
<evidence type="ECO:0000313" key="4">
    <source>
        <dbReference type="Proteomes" id="UP000192610"/>
    </source>
</evidence>
<dbReference type="InterPro" id="IPR025588">
    <property type="entry name" value="YcxB-like_C"/>
</dbReference>
<comment type="caution">
    <text evidence="3">The sequence shown here is derived from an EMBL/GenBank/DDBJ whole genome shotgun (WGS) entry which is preliminary data.</text>
</comment>
<accession>A0A1V9EMB2</accession>
<evidence type="ECO:0000313" key="3">
    <source>
        <dbReference type="EMBL" id="OQP47084.1"/>
    </source>
</evidence>
<evidence type="ECO:0000259" key="2">
    <source>
        <dbReference type="Pfam" id="PF14317"/>
    </source>
</evidence>
<evidence type="ECO:0000256" key="1">
    <source>
        <dbReference type="SAM" id="Phobius"/>
    </source>
</evidence>
<organism evidence="3 4">
    <name type="scientific">Niastella yeongjuensis</name>
    <dbReference type="NCBI Taxonomy" id="354355"/>
    <lineage>
        <taxon>Bacteria</taxon>
        <taxon>Pseudomonadati</taxon>
        <taxon>Bacteroidota</taxon>
        <taxon>Chitinophagia</taxon>
        <taxon>Chitinophagales</taxon>
        <taxon>Chitinophagaceae</taxon>
        <taxon>Niastella</taxon>
    </lineage>
</organism>
<proteinExistence type="predicted"/>
<dbReference type="OrthoDB" id="663382at2"/>
<keyword evidence="1" id="KW-0812">Transmembrane</keyword>
<keyword evidence="1" id="KW-0472">Membrane</keyword>
<keyword evidence="4" id="KW-1185">Reference proteome</keyword>
<gene>
    <name evidence="3" type="ORF">A4H97_06100</name>
</gene>
<dbReference type="EMBL" id="LVXG01000023">
    <property type="protein sequence ID" value="OQP47084.1"/>
    <property type="molecule type" value="Genomic_DNA"/>
</dbReference>
<dbReference type="Proteomes" id="UP000192610">
    <property type="component" value="Unassembled WGS sequence"/>
</dbReference>
<reference evidence="4" key="1">
    <citation type="submission" date="2016-04" db="EMBL/GenBank/DDBJ databases">
        <authorList>
            <person name="Chen L."/>
            <person name="Zhuang W."/>
            <person name="Wang G."/>
        </authorList>
    </citation>
    <scope>NUCLEOTIDE SEQUENCE [LARGE SCALE GENOMIC DNA]</scope>
    <source>
        <strain evidence="4">17621</strain>
    </source>
</reference>
<dbReference type="AlphaFoldDB" id="A0A1V9EMB2"/>
<keyword evidence="1" id="KW-1133">Transmembrane helix</keyword>
<feature type="domain" description="YcxB-like C-terminal" evidence="2">
    <location>
        <begin position="108"/>
        <end position="152"/>
    </location>
</feature>
<protein>
    <recommendedName>
        <fullName evidence="2">YcxB-like C-terminal domain-containing protein</fullName>
    </recommendedName>
</protein>
<dbReference type="STRING" id="354355.SAMN05660816_01247"/>
<name>A0A1V9EMB2_9BACT</name>